<keyword evidence="2" id="KW-1185">Reference proteome</keyword>
<reference evidence="1 2" key="1">
    <citation type="submission" date="2018-06" db="EMBL/GenBank/DDBJ databases">
        <title>Genomic Encyclopedia of Archaeal and Bacterial Type Strains, Phase II (KMG-II): from individual species to whole genera.</title>
        <authorList>
            <person name="Goeker M."/>
        </authorList>
    </citation>
    <scope>NUCLEOTIDE SEQUENCE [LARGE SCALE GENOMIC DNA]</scope>
    <source>
        <strain evidence="1 2">DSM 22011</strain>
    </source>
</reference>
<dbReference type="AlphaFoldDB" id="A0A327XM07"/>
<evidence type="ECO:0000313" key="2">
    <source>
        <dbReference type="Proteomes" id="UP000249165"/>
    </source>
</evidence>
<evidence type="ECO:0000313" key="1">
    <source>
        <dbReference type="EMBL" id="RAK08215.1"/>
    </source>
</evidence>
<organism evidence="1 2">
    <name type="scientific">Salipiger aestuarii</name>
    <dbReference type="NCBI Taxonomy" id="568098"/>
    <lineage>
        <taxon>Bacteria</taxon>
        <taxon>Pseudomonadati</taxon>
        <taxon>Pseudomonadota</taxon>
        <taxon>Alphaproteobacteria</taxon>
        <taxon>Rhodobacterales</taxon>
        <taxon>Roseobacteraceae</taxon>
        <taxon>Salipiger</taxon>
    </lineage>
</organism>
<dbReference type="Pfam" id="PF10986">
    <property type="entry name" value="ZrgA"/>
    <property type="match status" value="1"/>
</dbReference>
<dbReference type="EMBL" id="QLMG01000083">
    <property type="protein sequence ID" value="RAK08215.1"/>
    <property type="molecule type" value="Genomic_DNA"/>
</dbReference>
<dbReference type="InterPro" id="IPR021253">
    <property type="entry name" value="ZrgA-like"/>
</dbReference>
<protein>
    <submittedName>
        <fullName evidence="1">Uncharacterized protein DUF2796</fullName>
    </submittedName>
</protein>
<gene>
    <name evidence="1" type="ORF">ATI53_10832</name>
</gene>
<accession>A0A327XM07</accession>
<dbReference type="Proteomes" id="UP000249165">
    <property type="component" value="Unassembled WGS sequence"/>
</dbReference>
<proteinExistence type="predicted"/>
<name>A0A327XM07_9RHOB</name>
<comment type="caution">
    <text evidence="1">The sequence shown here is derived from an EMBL/GenBank/DDBJ whole genome shotgun (WGS) entry which is preliminary data.</text>
</comment>
<sequence length="200" mass="21625">MLLPSALFAQETRDLGAHEHGHSALDIAIEGTQVTMDLEAPGPDIAGFEYEAATAEDRAKLDAAIKTLSDPLSLFVPPAAADCTVVEASADLMDEHHEHRADHTEDEHADEEGAAHAEFHAEYLLSCTDPTAIDRVGFAFFETFPNAEEVEVQMISDKSSRSSATRPFLDLSGLNLSRLRAAPSARSSRFSFEGVRAFPA</sequence>